<evidence type="ECO:0000313" key="2">
    <source>
        <dbReference type="Proteomes" id="UP001148838"/>
    </source>
</evidence>
<evidence type="ECO:0000313" key="1">
    <source>
        <dbReference type="EMBL" id="KAJ4449475.1"/>
    </source>
</evidence>
<protein>
    <submittedName>
        <fullName evidence="1">Uncharacterized protein</fullName>
    </submittedName>
</protein>
<gene>
    <name evidence="1" type="ORF">ANN_00874</name>
</gene>
<reference evidence="1 2" key="1">
    <citation type="journal article" date="2022" name="Allergy">
        <title>Genome assembly and annotation of Periplaneta americana reveal a comprehensive cockroach allergen profile.</title>
        <authorList>
            <person name="Wang L."/>
            <person name="Xiong Q."/>
            <person name="Saelim N."/>
            <person name="Wang L."/>
            <person name="Nong W."/>
            <person name="Wan A.T."/>
            <person name="Shi M."/>
            <person name="Liu X."/>
            <person name="Cao Q."/>
            <person name="Hui J.H.L."/>
            <person name="Sookrung N."/>
            <person name="Leung T.F."/>
            <person name="Tungtrongchitr A."/>
            <person name="Tsui S.K.W."/>
        </authorList>
    </citation>
    <scope>NUCLEOTIDE SEQUENCE [LARGE SCALE GENOMIC DNA]</scope>
    <source>
        <strain evidence="1">PWHHKU_190912</strain>
    </source>
</reference>
<dbReference type="EMBL" id="JAJSOF020000003">
    <property type="protein sequence ID" value="KAJ4449475.1"/>
    <property type="molecule type" value="Genomic_DNA"/>
</dbReference>
<keyword evidence="2" id="KW-1185">Reference proteome</keyword>
<name>A0ABQ8TW17_PERAM</name>
<accession>A0ABQ8TW17</accession>
<proteinExistence type="predicted"/>
<dbReference type="Proteomes" id="UP001148838">
    <property type="component" value="Unassembled WGS sequence"/>
</dbReference>
<comment type="caution">
    <text evidence="1">The sequence shown here is derived from an EMBL/GenBank/DDBJ whole genome shotgun (WGS) entry which is preliminary data.</text>
</comment>
<sequence length="349" mass="39772">MDRMRSAKSAQRVATWREVKAPTLTDNRHVMAMGMSVLCARRLYPQGNAPDHRLRQWSLALAEIAKGKRCRPVCTVVQQEEMESIPASSYECTMVHCVFRGALQRALRHLRKGVGMDSVLLDHLGGHAGEGLGGHWASGEKQMNQDEKCQLGQKAAAKNSHENQYRLVHSAAIKRQIYSLYKADFIPSVKDIRDALDKSWLFSGSKWSVWELQKLNFRYAKNNFGRKLQLEKPDIIAKRFHFLRRMRDLRITAAAKSAQRVATWREVKAPTLTDNRHVMAMGMSVLCARRLYPQGNAPDHRLRQWSLALAEIAKGKRCRPVCTVVQQEEMESIPASSYECTMVHCVFRG</sequence>
<organism evidence="1 2">
    <name type="scientific">Periplaneta americana</name>
    <name type="common">American cockroach</name>
    <name type="synonym">Blatta americana</name>
    <dbReference type="NCBI Taxonomy" id="6978"/>
    <lineage>
        <taxon>Eukaryota</taxon>
        <taxon>Metazoa</taxon>
        <taxon>Ecdysozoa</taxon>
        <taxon>Arthropoda</taxon>
        <taxon>Hexapoda</taxon>
        <taxon>Insecta</taxon>
        <taxon>Pterygota</taxon>
        <taxon>Neoptera</taxon>
        <taxon>Polyneoptera</taxon>
        <taxon>Dictyoptera</taxon>
        <taxon>Blattodea</taxon>
        <taxon>Blattoidea</taxon>
        <taxon>Blattidae</taxon>
        <taxon>Blattinae</taxon>
        <taxon>Periplaneta</taxon>
    </lineage>
</organism>